<proteinExistence type="inferred from homology"/>
<dbReference type="Proteomes" id="UP000243499">
    <property type="component" value="Chromosome 7"/>
</dbReference>
<dbReference type="GO" id="GO:0000278">
    <property type="term" value="P:mitotic cell cycle"/>
    <property type="evidence" value="ECO:0007669"/>
    <property type="project" value="TreeGrafter"/>
</dbReference>
<feature type="region of interest" description="Disordered" evidence="3">
    <location>
        <begin position="1"/>
        <end position="57"/>
    </location>
</feature>
<dbReference type="Pfam" id="PF16679">
    <property type="entry name" value="CDT1_C"/>
    <property type="match status" value="1"/>
</dbReference>
<comment type="similarity">
    <text evidence="1">Belongs to the Cdt1 family.</text>
</comment>
<dbReference type="AlphaFoldDB" id="A0A2T8IAY3"/>
<evidence type="ECO:0000256" key="3">
    <source>
        <dbReference type="SAM" id="MobiDB-lite"/>
    </source>
</evidence>
<dbReference type="CDD" id="cd08767">
    <property type="entry name" value="Cdt1_c"/>
    <property type="match status" value="1"/>
</dbReference>
<dbReference type="GO" id="GO:0070182">
    <property type="term" value="F:DNA polymerase binding"/>
    <property type="evidence" value="ECO:0007669"/>
    <property type="project" value="TreeGrafter"/>
</dbReference>
<dbReference type="EMBL" id="CM008052">
    <property type="protein sequence ID" value="PVH34832.1"/>
    <property type="molecule type" value="Genomic_DNA"/>
</dbReference>
<dbReference type="PANTHER" id="PTHR28637">
    <property type="entry name" value="DNA REPLICATION FACTOR CDT1"/>
    <property type="match status" value="1"/>
</dbReference>
<accession>A0A2T8IAY3</accession>
<evidence type="ECO:0000313" key="5">
    <source>
        <dbReference type="EMBL" id="PVH34832.1"/>
    </source>
</evidence>
<sequence>MDADAATPSKKLKTSATSSGTPQKLRMAGPVADEGYGAAAEQIWTPEKPEERPRARARSVAFSVKEVSRTALGLRRPEMGATAADELESVVRELGVGAGACRSPVKQKADLKLPESSTRLLRMKGSKATFANICASIQHLSESSNNKKAIVINKILLRDDTCCIKPDLQVHLVAGAVQSIKKQKGETAYSALRRIFRQRLVDFLRDHPEEWKSCCPRIVSEPTTPMESSDSFKRRFSQRSPISSATASATSPLANVLLPLSRNSFFSSNVSGSKEARPEEDGKVVVSMSGVSEGTPAKYASTPVRLMVTTPDLKTPKRPISAAGYGTPPLKMAKRSARAKLFATPTKVASSMDGENQNAAISAVKQKEQRAMEEKETGFADQVKRQKLISSLPSIFDVIFLIYQSRQRYVMTKQELLHKIISSSTKTVDRSEVEEQLTLLKELVPEWISEKTARSGDVLCCVDATLSQADIRQRLYAAEYEVIVE</sequence>
<dbReference type="PANTHER" id="PTHR28637:SF1">
    <property type="entry name" value="DNA REPLICATION FACTOR CDT1"/>
    <property type="match status" value="1"/>
</dbReference>
<evidence type="ECO:0000256" key="1">
    <source>
        <dbReference type="ARBA" id="ARBA00008356"/>
    </source>
</evidence>
<dbReference type="InterPro" id="IPR045173">
    <property type="entry name" value="Cdt1"/>
</dbReference>
<dbReference type="GO" id="GO:0003677">
    <property type="term" value="F:DNA binding"/>
    <property type="evidence" value="ECO:0007669"/>
    <property type="project" value="InterPro"/>
</dbReference>
<organism evidence="5">
    <name type="scientific">Panicum hallii</name>
    <dbReference type="NCBI Taxonomy" id="206008"/>
    <lineage>
        <taxon>Eukaryota</taxon>
        <taxon>Viridiplantae</taxon>
        <taxon>Streptophyta</taxon>
        <taxon>Embryophyta</taxon>
        <taxon>Tracheophyta</taxon>
        <taxon>Spermatophyta</taxon>
        <taxon>Magnoliopsida</taxon>
        <taxon>Liliopsida</taxon>
        <taxon>Poales</taxon>
        <taxon>Poaceae</taxon>
        <taxon>PACMAD clade</taxon>
        <taxon>Panicoideae</taxon>
        <taxon>Panicodae</taxon>
        <taxon>Paniceae</taxon>
        <taxon>Panicinae</taxon>
        <taxon>Panicum</taxon>
        <taxon>Panicum sect. Panicum</taxon>
    </lineage>
</organism>
<protein>
    <recommendedName>
        <fullName evidence="4">DNA replication factor Cdt1 C-terminal domain-containing protein</fullName>
    </recommendedName>
</protein>
<evidence type="ECO:0000259" key="4">
    <source>
        <dbReference type="Pfam" id="PF16679"/>
    </source>
</evidence>
<reference evidence="5" key="1">
    <citation type="submission" date="2018-04" db="EMBL/GenBank/DDBJ databases">
        <title>WGS assembly of Panicum hallii.</title>
        <authorList>
            <person name="Lovell J."/>
            <person name="Jenkins J."/>
            <person name="Lowry D."/>
            <person name="Mamidi S."/>
            <person name="Sreedasyam A."/>
            <person name="Weng X."/>
            <person name="Barry K."/>
            <person name="Bonette J."/>
            <person name="Campitelli B."/>
            <person name="Daum C."/>
            <person name="Gordon S."/>
            <person name="Gould B."/>
            <person name="Lipzen A."/>
            <person name="Macqueen A."/>
            <person name="Palacio-Mejia J."/>
            <person name="Plott C."/>
            <person name="Shakirov E."/>
            <person name="Shu S."/>
            <person name="Yoshinaga Y."/>
            <person name="Zane M."/>
            <person name="Rokhsar D."/>
            <person name="Grimwood J."/>
            <person name="Schmutz J."/>
            <person name="Juenger T."/>
        </authorList>
    </citation>
    <scope>NUCLEOTIDE SEQUENCE [LARGE SCALE GENOMIC DNA]</scope>
    <source>
        <strain evidence="5">FIL2</strain>
    </source>
</reference>
<feature type="domain" description="DNA replication factor Cdt1 C-terminal" evidence="4">
    <location>
        <begin position="364"/>
        <end position="453"/>
    </location>
</feature>
<dbReference type="InterPro" id="IPR036390">
    <property type="entry name" value="WH_DNA-bd_sf"/>
</dbReference>
<dbReference type="SUPFAM" id="SSF46785">
    <property type="entry name" value="Winged helix' DNA-binding domain"/>
    <property type="match status" value="1"/>
</dbReference>
<dbReference type="GO" id="GO:0030174">
    <property type="term" value="P:regulation of DNA-templated DNA replication initiation"/>
    <property type="evidence" value="ECO:0007669"/>
    <property type="project" value="InterPro"/>
</dbReference>
<evidence type="ECO:0000256" key="2">
    <source>
        <dbReference type="ARBA" id="ARBA00023306"/>
    </source>
</evidence>
<dbReference type="GO" id="GO:0000076">
    <property type="term" value="P:DNA replication checkpoint signaling"/>
    <property type="evidence" value="ECO:0007669"/>
    <property type="project" value="TreeGrafter"/>
</dbReference>
<dbReference type="InterPro" id="IPR038090">
    <property type="entry name" value="Cdt1_C_WH_dom_sf"/>
</dbReference>
<dbReference type="InterPro" id="IPR032054">
    <property type="entry name" value="Cdt1_C"/>
</dbReference>
<gene>
    <name evidence="5" type="ORF">PAHAL_7G043300</name>
</gene>
<dbReference type="FunFam" id="1.10.10.1420:FF:000003">
    <property type="entry name" value="CDT1-like protein a chloroplastic"/>
    <property type="match status" value="1"/>
</dbReference>
<dbReference type="GO" id="GO:0071163">
    <property type="term" value="P:DNA replication preinitiation complex assembly"/>
    <property type="evidence" value="ECO:0007669"/>
    <property type="project" value="InterPro"/>
</dbReference>
<dbReference type="Gene3D" id="1.10.10.1420">
    <property type="entry name" value="DNA replication factor Cdt1, C-terminal WH domain"/>
    <property type="match status" value="1"/>
</dbReference>
<keyword evidence="2" id="KW-0131">Cell cycle</keyword>
<dbReference type="GO" id="GO:0005634">
    <property type="term" value="C:nucleus"/>
    <property type="evidence" value="ECO:0007669"/>
    <property type="project" value="TreeGrafter"/>
</dbReference>
<dbReference type="Gramene" id="PVH34832">
    <property type="protein sequence ID" value="PVH34832"/>
    <property type="gene ID" value="PAHAL_7G043300"/>
</dbReference>
<name>A0A2T8IAY3_9POAL</name>